<dbReference type="PANTHER" id="PTHR12231">
    <property type="entry name" value="CTX-RELATED TYPE I TRANSMEMBRANE PROTEIN"/>
    <property type="match status" value="1"/>
</dbReference>
<organism evidence="8">
    <name type="scientific">Hydatigena taeniaeformis</name>
    <name type="common">Feline tapeworm</name>
    <name type="synonym">Taenia taeniaeformis</name>
    <dbReference type="NCBI Taxonomy" id="6205"/>
    <lineage>
        <taxon>Eukaryota</taxon>
        <taxon>Metazoa</taxon>
        <taxon>Spiralia</taxon>
        <taxon>Lophotrochozoa</taxon>
        <taxon>Platyhelminthes</taxon>
        <taxon>Cestoda</taxon>
        <taxon>Eucestoda</taxon>
        <taxon>Cyclophyllidea</taxon>
        <taxon>Taeniidae</taxon>
        <taxon>Hydatigera</taxon>
    </lineage>
</organism>
<dbReference type="Pfam" id="PF07679">
    <property type="entry name" value="I-set"/>
    <property type="match status" value="1"/>
</dbReference>
<keyword evidence="1" id="KW-0732">Signal</keyword>
<keyword evidence="7" id="KW-1185">Reference proteome</keyword>
<dbReference type="InterPro" id="IPR007110">
    <property type="entry name" value="Ig-like_dom"/>
</dbReference>
<sequence length="339" mass="38353">MADFDEFKMDLKIERVTPSDEGEYICLYRGEKLVHEKHVYLKVLAVLKGHTLNAVPPFINPNGSSNTRVVVREGLTQKLICNVSGVPAPTVKWYVSTTDGKARRVITAKDQPRFLLSISALIISNVTRDLRGVFTCVAYNGIEGKVSRNIHLDVYFRPVVKMSAEVIYRKPYQTTMIFAIVIGNPIYSLYWEFDHKPIRSVNGDCFFTLSGDKYCVVSDRETANPMTVRTKLTIYNLTLDDYGTYTCVVHSPFGMERGSTKLVQKLKINTLSLIFFFPVKPDETKFFPTLWNPSSWRASQGEYASQQTPKAATSGEPKKFLSLFLNVLIGVNAYFLLPL</sequence>
<name>A0A0R3WRX6_HYDTA</name>
<dbReference type="PROSITE" id="PS50835">
    <property type="entry name" value="IG_LIKE"/>
    <property type="match status" value="1"/>
</dbReference>
<dbReference type="SUPFAM" id="SSF48726">
    <property type="entry name" value="Immunoglobulin"/>
    <property type="match status" value="3"/>
</dbReference>
<evidence type="ECO:0000259" key="5">
    <source>
        <dbReference type="PROSITE" id="PS50835"/>
    </source>
</evidence>
<dbReference type="InterPro" id="IPR013783">
    <property type="entry name" value="Ig-like_fold"/>
</dbReference>
<dbReference type="InterPro" id="IPR051170">
    <property type="entry name" value="Neural/epithelial_adhesion"/>
</dbReference>
<dbReference type="WBParaSite" id="TTAC_0000351601-mRNA-1">
    <property type="protein sequence ID" value="TTAC_0000351601-mRNA-1"/>
    <property type="gene ID" value="TTAC_0000351601"/>
</dbReference>
<evidence type="ECO:0000256" key="2">
    <source>
        <dbReference type="ARBA" id="ARBA00022737"/>
    </source>
</evidence>
<dbReference type="AlphaFoldDB" id="A0A0R3WRX6"/>
<dbReference type="CDD" id="cd00096">
    <property type="entry name" value="Ig"/>
    <property type="match status" value="2"/>
</dbReference>
<reference evidence="8" key="1">
    <citation type="submission" date="2017-02" db="UniProtKB">
        <authorList>
            <consortium name="WormBaseParasite"/>
        </authorList>
    </citation>
    <scope>IDENTIFICATION</scope>
</reference>
<evidence type="ECO:0000256" key="4">
    <source>
        <dbReference type="ARBA" id="ARBA00023319"/>
    </source>
</evidence>
<reference evidence="6 7" key="2">
    <citation type="submission" date="2018-11" db="EMBL/GenBank/DDBJ databases">
        <authorList>
            <consortium name="Pathogen Informatics"/>
        </authorList>
    </citation>
    <scope>NUCLEOTIDE SEQUENCE [LARGE SCALE GENOMIC DNA]</scope>
</reference>
<dbReference type="STRING" id="6205.A0A0R3WRX6"/>
<dbReference type="InterPro" id="IPR036179">
    <property type="entry name" value="Ig-like_dom_sf"/>
</dbReference>
<dbReference type="Gene3D" id="2.60.40.10">
    <property type="entry name" value="Immunoglobulins"/>
    <property type="match status" value="2"/>
</dbReference>
<dbReference type="SMART" id="SM00409">
    <property type="entry name" value="IG"/>
    <property type="match status" value="2"/>
</dbReference>
<evidence type="ECO:0000313" key="6">
    <source>
        <dbReference type="EMBL" id="VDM22757.1"/>
    </source>
</evidence>
<evidence type="ECO:0000256" key="3">
    <source>
        <dbReference type="ARBA" id="ARBA00023157"/>
    </source>
</evidence>
<dbReference type="OrthoDB" id="10012075at2759"/>
<keyword evidence="4" id="KW-0393">Immunoglobulin domain</keyword>
<dbReference type="InterPro" id="IPR003598">
    <property type="entry name" value="Ig_sub2"/>
</dbReference>
<dbReference type="SMART" id="SM00408">
    <property type="entry name" value="IGc2"/>
    <property type="match status" value="2"/>
</dbReference>
<dbReference type="InterPro" id="IPR013098">
    <property type="entry name" value="Ig_I-set"/>
</dbReference>
<protein>
    <submittedName>
        <fullName evidence="8">Ig-like domain-containing protein</fullName>
    </submittedName>
</protein>
<keyword evidence="2" id="KW-0677">Repeat</keyword>
<gene>
    <name evidence="6" type="ORF">TTAC_LOCUS3500</name>
</gene>
<dbReference type="Proteomes" id="UP000274429">
    <property type="component" value="Unassembled WGS sequence"/>
</dbReference>
<dbReference type="InterPro" id="IPR003599">
    <property type="entry name" value="Ig_sub"/>
</dbReference>
<evidence type="ECO:0000256" key="1">
    <source>
        <dbReference type="ARBA" id="ARBA00022729"/>
    </source>
</evidence>
<evidence type="ECO:0000313" key="8">
    <source>
        <dbReference type="WBParaSite" id="TTAC_0000351601-mRNA-1"/>
    </source>
</evidence>
<feature type="domain" description="Ig-like" evidence="5">
    <location>
        <begin position="56"/>
        <end position="147"/>
    </location>
</feature>
<dbReference type="GO" id="GO:0043005">
    <property type="term" value="C:neuron projection"/>
    <property type="evidence" value="ECO:0007669"/>
    <property type="project" value="TreeGrafter"/>
</dbReference>
<dbReference type="Pfam" id="PF13927">
    <property type="entry name" value="Ig_3"/>
    <property type="match status" value="1"/>
</dbReference>
<evidence type="ECO:0000313" key="7">
    <source>
        <dbReference type="Proteomes" id="UP000274429"/>
    </source>
</evidence>
<dbReference type="PANTHER" id="PTHR12231:SF253">
    <property type="entry name" value="DPR-INTERACTING PROTEIN ETA, ISOFORM B-RELATED"/>
    <property type="match status" value="1"/>
</dbReference>
<dbReference type="EMBL" id="UYWX01002538">
    <property type="protein sequence ID" value="VDM22757.1"/>
    <property type="molecule type" value="Genomic_DNA"/>
</dbReference>
<accession>A0A0R3WRX6</accession>
<proteinExistence type="predicted"/>
<keyword evidence="3" id="KW-1015">Disulfide bond</keyword>